<dbReference type="SUPFAM" id="SSF82649">
    <property type="entry name" value="SufE/NifU"/>
    <property type="match status" value="1"/>
</dbReference>
<dbReference type="Gene3D" id="3.90.1010.10">
    <property type="match status" value="1"/>
</dbReference>
<comment type="similarity">
    <text evidence="1">Belongs to the SufE family.</text>
</comment>
<dbReference type="EMBL" id="JBHTJO010000001">
    <property type="protein sequence ID" value="MFD0986754.1"/>
    <property type="molecule type" value="Genomic_DNA"/>
</dbReference>
<name>A0ABW3J931_9HYPH</name>
<reference evidence="4" key="1">
    <citation type="journal article" date="2019" name="Int. J. Syst. Evol. Microbiol.">
        <title>The Global Catalogue of Microorganisms (GCM) 10K type strain sequencing project: providing services to taxonomists for standard genome sequencing and annotation.</title>
        <authorList>
            <consortium name="The Broad Institute Genomics Platform"/>
            <consortium name="The Broad Institute Genome Sequencing Center for Infectious Disease"/>
            <person name="Wu L."/>
            <person name="Ma J."/>
        </authorList>
    </citation>
    <scope>NUCLEOTIDE SEQUENCE [LARGE SCALE GENOMIC DNA]</scope>
    <source>
        <strain evidence="4">CCUG 61697</strain>
    </source>
</reference>
<gene>
    <name evidence="3" type="ORF">ACFQ2F_06545</name>
</gene>
<feature type="domain" description="Fe-S metabolism associated" evidence="2">
    <location>
        <begin position="19"/>
        <end position="143"/>
    </location>
</feature>
<dbReference type="RefSeq" id="WP_379087465.1">
    <property type="nucleotide sequence ID" value="NZ_JBHTJO010000001.1"/>
</dbReference>
<dbReference type="Proteomes" id="UP001597102">
    <property type="component" value="Unassembled WGS sequence"/>
</dbReference>
<evidence type="ECO:0000313" key="3">
    <source>
        <dbReference type="EMBL" id="MFD0986754.1"/>
    </source>
</evidence>
<comment type="caution">
    <text evidence="3">The sequence shown here is derived from an EMBL/GenBank/DDBJ whole genome shotgun (WGS) entry which is preliminary data.</text>
</comment>
<keyword evidence="4" id="KW-1185">Reference proteome</keyword>
<protein>
    <submittedName>
        <fullName evidence="3">SufE family protein</fullName>
    </submittedName>
</protein>
<dbReference type="PANTHER" id="PTHR43597:SF5">
    <property type="entry name" value="SUFE-LIKE PROTEIN 2, CHLOROPLASTIC"/>
    <property type="match status" value="1"/>
</dbReference>
<organism evidence="3 4">
    <name type="scientific">Methyloligella solikamskensis</name>
    <dbReference type="NCBI Taxonomy" id="1177756"/>
    <lineage>
        <taxon>Bacteria</taxon>
        <taxon>Pseudomonadati</taxon>
        <taxon>Pseudomonadota</taxon>
        <taxon>Alphaproteobacteria</taxon>
        <taxon>Hyphomicrobiales</taxon>
        <taxon>Hyphomicrobiaceae</taxon>
        <taxon>Methyloligella</taxon>
    </lineage>
</organism>
<evidence type="ECO:0000259" key="2">
    <source>
        <dbReference type="Pfam" id="PF02657"/>
    </source>
</evidence>
<dbReference type="Pfam" id="PF02657">
    <property type="entry name" value="SufE"/>
    <property type="match status" value="1"/>
</dbReference>
<proteinExistence type="inferred from homology"/>
<evidence type="ECO:0000313" key="4">
    <source>
        <dbReference type="Proteomes" id="UP001597102"/>
    </source>
</evidence>
<dbReference type="PANTHER" id="PTHR43597">
    <property type="entry name" value="SULFUR ACCEPTOR PROTEIN CSDE"/>
    <property type="match status" value="1"/>
</dbReference>
<accession>A0ABW3J931</accession>
<sequence>MTDTSAETGAPASFDDILADFELLDDWEDRYRYVIELGRKLEPLSEDERTQENKVQGCASQVWLATHPDGAGTERPRLIFHGDSDAHIVRGLIAILFSLYSGKPADEILKIDADEMLTRLNLTEHLTPQRSNGLSAMVRRIRADASEALEGSPAIN</sequence>
<evidence type="ECO:0000256" key="1">
    <source>
        <dbReference type="ARBA" id="ARBA00010282"/>
    </source>
</evidence>
<dbReference type="InterPro" id="IPR003808">
    <property type="entry name" value="Fe-S_metab-assoc_dom"/>
</dbReference>